<protein>
    <submittedName>
        <fullName evidence="1">NO-associated protein 1 chloroplastic/mitochondrial</fullName>
    </submittedName>
</protein>
<accession>A0A1D6H2N1</accession>
<proteinExistence type="predicted"/>
<name>A0A1D6H2N1_MAIZE</name>
<evidence type="ECO:0000313" key="1">
    <source>
        <dbReference type="EMBL" id="AQK69095.1"/>
    </source>
</evidence>
<sequence>MLLVFPTLIVGDPSVVGTMAYKDPVATTAQKYKPIQSVIPETTLGPIQIEAFLGGGANDTDVELNNALFVYEQCSVNIRL</sequence>
<dbReference type="EMBL" id="CM000781">
    <property type="protein sequence ID" value="AQK69095.1"/>
    <property type="molecule type" value="Genomic_DNA"/>
</dbReference>
<dbReference type="PANTHER" id="PTHR47569">
    <property type="entry name" value="NO-ASSOCIATED PROTEIN 1, CHLOROPLASTIC/MITOCHONDRIAL"/>
    <property type="match status" value="1"/>
</dbReference>
<dbReference type="PANTHER" id="PTHR47569:SF2">
    <property type="entry name" value="NO-ASSOCIATED PROTEIN 1, CHLOROPLASTIC_MITOCHONDRIAL"/>
    <property type="match status" value="1"/>
</dbReference>
<gene>
    <name evidence="1" type="ORF">ZEAMMB73_Zm00001d015531</name>
</gene>
<organism evidence="1">
    <name type="scientific">Zea mays</name>
    <name type="common">Maize</name>
    <dbReference type="NCBI Taxonomy" id="4577"/>
    <lineage>
        <taxon>Eukaryota</taxon>
        <taxon>Viridiplantae</taxon>
        <taxon>Streptophyta</taxon>
        <taxon>Embryophyta</taxon>
        <taxon>Tracheophyta</taxon>
        <taxon>Spermatophyta</taxon>
        <taxon>Magnoliopsida</taxon>
        <taxon>Liliopsida</taxon>
        <taxon>Poales</taxon>
        <taxon>Poaceae</taxon>
        <taxon>PACMAD clade</taxon>
        <taxon>Panicoideae</taxon>
        <taxon>Andropogonodae</taxon>
        <taxon>Andropogoneae</taxon>
        <taxon>Tripsacinae</taxon>
        <taxon>Zea</taxon>
    </lineage>
</organism>
<dbReference type="InParanoid" id="A0A1D6H2N1"/>
<dbReference type="AlphaFoldDB" id="A0A1D6H2N1"/>
<dbReference type="InterPro" id="IPR044229">
    <property type="entry name" value="NOA1"/>
</dbReference>
<reference evidence="1" key="1">
    <citation type="submission" date="2015-12" db="EMBL/GenBank/DDBJ databases">
        <title>Update maize B73 reference genome by single molecule sequencing technologies.</title>
        <authorList>
            <consortium name="Maize Genome Sequencing Project"/>
            <person name="Ware D."/>
        </authorList>
    </citation>
    <scope>NUCLEOTIDE SEQUENCE</scope>
    <source>
        <tissue evidence="1">Seedling</tissue>
    </source>
</reference>
<dbReference type="GO" id="GO:0003924">
    <property type="term" value="F:GTPase activity"/>
    <property type="evidence" value="ECO:0007669"/>
    <property type="project" value="InterPro"/>
</dbReference>